<keyword evidence="8" id="KW-0732">Signal</keyword>
<proteinExistence type="inferred from homology"/>
<keyword evidence="10" id="KW-1185">Reference proteome</keyword>
<dbReference type="InterPro" id="IPR006689">
    <property type="entry name" value="Small_GTPase_ARF/SAR"/>
</dbReference>
<feature type="chain" id="PRO_5043040816" evidence="8">
    <location>
        <begin position="19"/>
        <end position="160"/>
    </location>
</feature>
<dbReference type="GO" id="GO:0003924">
    <property type="term" value="F:GTPase activity"/>
    <property type="evidence" value="ECO:0007669"/>
    <property type="project" value="InterPro"/>
</dbReference>
<evidence type="ECO:0000256" key="5">
    <source>
        <dbReference type="ARBA" id="ARBA00022927"/>
    </source>
</evidence>
<feature type="signal peptide" evidence="8">
    <location>
        <begin position="1"/>
        <end position="18"/>
    </location>
</feature>
<keyword evidence="2" id="KW-0519">Myristate</keyword>
<accession>A0AAQ3P401</accession>
<keyword evidence="6 7" id="KW-0342">GTP-binding</keyword>
<name>A0AAQ3P401_VIGMU</name>
<keyword evidence="5" id="KW-0813">Transport</keyword>
<dbReference type="GO" id="GO:0005525">
    <property type="term" value="F:GTP binding"/>
    <property type="evidence" value="ECO:0007669"/>
    <property type="project" value="UniProtKB-KW"/>
</dbReference>
<organism evidence="9 10">
    <name type="scientific">Vigna mungo</name>
    <name type="common">Black gram</name>
    <name type="synonym">Phaseolus mungo</name>
    <dbReference type="NCBI Taxonomy" id="3915"/>
    <lineage>
        <taxon>Eukaryota</taxon>
        <taxon>Viridiplantae</taxon>
        <taxon>Streptophyta</taxon>
        <taxon>Embryophyta</taxon>
        <taxon>Tracheophyta</taxon>
        <taxon>Spermatophyta</taxon>
        <taxon>Magnoliopsida</taxon>
        <taxon>eudicotyledons</taxon>
        <taxon>Gunneridae</taxon>
        <taxon>Pentapetalae</taxon>
        <taxon>rosids</taxon>
        <taxon>fabids</taxon>
        <taxon>Fabales</taxon>
        <taxon>Fabaceae</taxon>
        <taxon>Papilionoideae</taxon>
        <taxon>50 kb inversion clade</taxon>
        <taxon>NPAAA clade</taxon>
        <taxon>indigoferoid/millettioid clade</taxon>
        <taxon>Phaseoleae</taxon>
        <taxon>Vigna</taxon>
    </lineage>
</organism>
<reference evidence="9 10" key="1">
    <citation type="journal article" date="2023" name="Life. Sci Alliance">
        <title>Evolutionary insights into 3D genome organization and epigenetic landscape of Vigna mungo.</title>
        <authorList>
            <person name="Junaid A."/>
            <person name="Singh B."/>
            <person name="Bhatia S."/>
        </authorList>
    </citation>
    <scope>NUCLEOTIDE SEQUENCE [LARGE SCALE GENOMIC DNA]</scope>
    <source>
        <strain evidence="9">Urdbean</strain>
    </source>
</reference>
<keyword evidence="2" id="KW-0449">Lipoprotein</keyword>
<dbReference type="InterPro" id="IPR027417">
    <property type="entry name" value="P-loop_NTPase"/>
</dbReference>
<evidence type="ECO:0000256" key="1">
    <source>
        <dbReference type="ARBA" id="ARBA00010290"/>
    </source>
</evidence>
<dbReference type="GO" id="GO:0016192">
    <property type="term" value="P:vesicle-mediated transport"/>
    <property type="evidence" value="ECO:0007669"/>
    <property type="project" value="UniProtKB-KW"/>
</dbReference>
<evidence type="ECO:0000256" key="4">
    <source>
        <dbReference type="ARBA" id="ARBA00022892"/>
    </source>
</evidence>
<evidence type="ECO:0000256" key="7">
    <source>
        <dbReference type="PIRSR" id="PIRSR606689-1"/>
    </source>
</evidence>
<evidence type="ECO:0000256" key="6">
    <source>
        <dbReference type="ARBA" id="ARBA00023134"/>
    </source>
</evidence>
<evidence type="ECO:0000256" key="2">
    <source>
        <dbReference type="ARBA" id="ARBA00022707"/>
    </source>
</evidence>
<comment type="similarity">
    <text evidence="1">Belongs to the small GTPase superfamily. Arf family.</text>
</comment>
<gene>
    <name evidence="9" type="ORF">V8G54_008532</name>
</gene>
<dbReference type="Pfam" id="PF00025">
    <property type="entry name" value="Arf"/>
    <property type="match status" value="1"/>
</dbReference>
<evidence type="ECO:0000313" key="10">
    <source>
        <dbReference type="Proteomes" id="UP001374535"/>
    </source>
</evidence>
<evidence type="ECO:0000256" key="8">
    <source>
        <dbReference type="SAM" id="SignalP"/>
    </source>
</evidence>
<dbReference type="AlphaFoldDB" id="A0AAQ3P401"/>
<sequence>MNMVICHSFAVLVHCCAWKETCFEGNPNTGMKVKKTRSVSVDSDPFGVDGLRPVRWSLSTNHELRDVVLLVFSNKQDLPNAMNAAKTTEDLGLHSIRQCHWWASIVLTTLLIRSAIVPLLINQLKATSKLMIMMTVVDDLVSVDTLIEERLTVEPCNEYN</sequence>
<evidence type="ECO:0000313" key="9">
    <source>
        <dbReference type="EMBL" id="WVZ21210.1"/>
    </source>
</evidence>
<protein>
    <submittedName>
        <fullName evidence="9">Uncharacterized protein</fullName>
    </submittedName>
</protein>
<keyword evidence="3 7" id="KW-0547">Nucleotide-binding</keyword>
<dbReference type="GO" id="GO:0015031">
    <property type="term" value="P:protein transport"/>
    <property type="evidence" value="ECO:0007669"/>
    <property type="project" value="UniProtKB-KW"/>
</dbReference>
<keyword evidence="4" id="KW-0931">ER-Golgi transport</keyword>
<feature type="binding site" evidence="7">
    <location>
        <begin position="74"/>
        <end position="77"/>
    </location>
    <ligand>
        <name>GTP</name>
        <dbReference type="ChEBI" id="CHEBI:37565"/>
    </ligand>
</feature>
<keyword evidence="5" id="KW-0653">Protein transport</keyword>
<dbReference type="Proteomes" id="UP001374535">
    <property type="component" value="Chromosome 2"/>
</dbReference>
<dbReference type="InterPro" id="IPR024156">
    <property type="entry name" value="Small_GTPase_ARF"/>
</dbReference>
<dbReference type="Gene3D" id="3.40.50.300">
    <property type="entry name" value="P-loop containing nucleotide triphosphate hydrolases"/>
    <property type="match status" value="1"/>
</dbReference>
<dbReference type="EMBL" id="CP144699">
    <property type="protein sequence ID" value="WVZ21210.1"/>
    <property type="molecule type" value="Genomic_DNA"/>
</dbReference>
<evidence type="ECO:0000256" key="3">
    <source>
        <dbReference type="ARBA" id="ARBA00022741"/>
    </source>
</evidence>
<dbReference type="PANTHER" id="PTHR11711">
    <property type="entry name" value="ADP RIBOSYLATION FACTOR-RELATED"/>
    <property type="match status" value="1"/>
</dbReference>